<feature type="region of interest" description="Disordered" evidence="1">
    <location>
        <begin position="67"/>
        <end position="92"/>
    </location>
</feature>
<evidence type="ECO:0008006" key="5">
    <source>
        <dbReference type="Google" id="ProtNLM"/>
    </source>
</evidence>
<feature type="signal peptide" evidence="2">
    <location>
        <begin position="1"/>
        <end position="19"/>
    </location>
</feature>
<keyword evidence="2" id="KW-0732">Signal</keyword>
<dbReference type="Proteomes" id="UP000294796">
    <property type="component" value="Unassembled WGS sequence"/>
</dbReference>
<name>A0A4R5TT01_9GAMM</name>
<dbReference type="RefSeq" id="WP_133321937.1">
    <property type="nucleotide sequence ID" value="NZ_SMTF01000006.1"/>
</dbReference>
<evidence type="ECO:0000313" key="3">
    <source>
        <dbReference type="EMBL" id="TDK23840.1"/>
    </source>
</evidence>
<dbReference type="OrthoDB" id="5975469at2"/>
<evidence type="ECO:0000256" key="1">
    <source>
        <dbReference type="SAM" id="MobiDB-lite"/>
    </source>
</evidence>
<dbReference type="EMBL" id="SMTF01000006">
    <property type="protein sequence ID" value="TDK23840.1"/>
    <property type="molecule type" value="Genomic_DNA"/>
</dbReference>
<evidence type="ECO:0000313" key="4">
    <source>
        <dbReference type="Proteomes" id="UP000294796"/>
    </source>
</evidence>
<dbReference type="AlphaFoldDB" id="A0A4R5TT01"/>
<organism evidence="3 4">
    <name type="scientific">Luteimonas aestuarii</name>
    <dbReference type="NCBI Taxonomy" id="453837"/>
    <lineage>
        <taxon>Bacteria</taxon>
        <taxon>Pseudomonadati</taxon>
        <taxon>Pseudomonadota</taxon>
        <taxon>Gammaproteobacteria</taxon>
        <taxon>Lysobacterales</taxon>
        <taxon>Lysobacteraceae</taxon>
        <taxon>Luteimonas</taxon>
    </lineage>
</organism>
<comment type="caution">
    <text evidence="3">The sequence shown here is derived from an EMBL/GenBank/DDBJ whole genome shotgun (WGS) entry which is preliminary data.</text>
</comment>
<gene>
    <name evidence="3" type="ORF">E2F46_09940</name>
</gene>
<keyword evidence="4" id="KW-1185">Reference proteome</keyword>
<reference evidence="3 4" key="1">
    <citation type="submission" date="2019-03" db="EMBL/GenBank/DDBJ databases">
        <title>Luteimonas zhaokaii sp.nov., isolated from the rectal contents of Plateau pika in Yushu, Qinghai Province, China.</title>
        <authorList>
            <person name="Zhang G."/>
        </authorList>
    </citation>
    <scope>NUCLEOTIDE SEQUENCE [LARGE SCALE GENOMIC DNA]</scope>
    <source>
        <strain evidence="3 4">B9</strain>
    </source>
</reference>
<accession>A0A4R5TT01</accession>
<sequence>MNRTLLLAALLLAAPALHAQWSDAPDDDEAAWMEQQATTTQAYHARIATALAASRDVRDQAFAEILRQPASPAGGAMPSGDTPSRAAPRDTEAEARLRSIAARAGDDRLANQLLLLASPAPGSAERTAAARRWHAAEPGNLVPLLHTGMAADALLVEARRATQATTHLYDVVRWMASAFERHPLTPPERTALAGGETFHPEEAAAMSAMGIWAASMAPAYGALVEACRGNALRAAPTRQADCRHVATLLAQQSDSVRDRMVGLSMLRGMASDSAERAAIDAQHRTMDWQMLQWGRIAQQQPRDGAEQFVRLLRTGVTSELELAGRVLQEAGVSPEPPAGWTPPRR</sequence>
<feature type="chain" id="PRO_5020861760" description="Secreted protein" evidence="2">
    <location>
        <begin position="20"/>
        <end position="345"/>
    </location>
</feature>
<evidence type="ECO:0000256" key="2">
    <source>
        <dbReference type="SAM" id="SignalP"/>
    </source>
</evidence>
<protein>
    <recommendedName>
        <fullName evidence="5">Secreted protein</fullName>
    </recommendedName>
</protein>
<proteinExistence type="predicted"/>